<dbReference type="EMBL" id="JAUEPS010000123">
    <property type="protein sequence ID" value="KAK0436658.1"/>
    <property type="molecule type" value="Genomic_DNA"/>
</dbReference>
<accession>A0AA39J5W3</accession>
<comment type="caution">
    <text evidence="1">The sequence shown here is derived from an EMBL/GenBank/DDBJ whole genome shotgun (WGS) entry which is preliminary data.</text>
</comment>
<evidence type="ECO:0000313" key="2">
    <source>
        <dbReference type="Proteomes" id="UP001175211"/>
    </source>
</evidence>
<dbReference type="RefSeq" id="XP_060322336.1">
    <property type="nucleotide sequence ID" value="XM_060478645.1"/>
</dbReference>
<gene>
    <name evidence="1" type="ORF">EV420DRAFT_1652426</name>
</gene>
<organism evidence="1 2">
    <name type="scientific">Armillaria tabescens</name>
    <name type="common">Ringless honey mushroom</name>
    <name type="synonym">Agaricus tabescens</name>
    <dbReference type="NCBI Taxonomy" id="1929756"/>
    <lineage>
        <taxon>Eukaryota</taxon>
        <taxon>Fungi</taxon>
        <taxon>Dikarya</taxon>
        <taxon>Basidiomycota</taxon>
        <taxon>Agaricomycotina</taxon>
        <taxon>Agaricomycetes</taxon>
        <taxon>Agaricomycetidae</taxon>
        <taxon>Agaricales</taxon>
        <taxon>Marasmiineae</taxon>
        <taxon>Physalacriaceae</taxon>
        <taxon>Desarmillaria</taxon>
    </lineage>
</organism>
<protein>
    <submittedName>
        <fullName evidence="1">Uncharacterized protein</fullName>
    </submittedName>
</protein>
<dbReference type="GeneID" id="85362193"/>
<sequence length="102" mass="11481">MYVCQFGVLQIFARRNVTRYAVQVLSMHLWLTAPSVHRLHTPVIVKLRRSGLVLVTGSTDPPSLDTLRTHTMPPPTRIKIIPKNPDFGVPVVPTKRSIEESV</sequence>
<dbReference type="Proteomes" id="UP001175211">
    <property type="component" value="Unassembled WGS sequence"/>
</dbReference>
<evidence type="ECO:0000313" key="1">
    <source>
        <dbReference type="EMBL" id="KAK0436658.1"/>
    </source>
</evidence>
<dbReference type="AlphaFoldDB" id="A0AA39J5W3"/>
<reference evidence="1" key="1">
    <citation type="submission" date="2023-06" db="EMBL/GenBank/DDBJ databases">
        <authorList>
            <consortium name="Lawrence Berkeley National Laboratory"/>
            <person name="Ahrendt S."/>
            <person name="Sahu N."/>
            <person name="Indic B."/>
            <person name="Wong-Bajracharya J."/>
            <person name="Merenyi Z."/>
            <person name="Ke H.-M."/>
            <person name="Monk M."/>
            <person name="Kocsube S."/>
            <person name="Drula E."/>
            <person name="Lipzen A."/>
            <person name="Balint B."/>
            <person name="Henrissat B."/>
            <person name="Andreopoulos B."/>
            <person name="Martin F.M."/>
            <person name="Harder C.B."/>
            <person name="Rigling D."/>
            <person name="Ford K.L."/>
            <person name="Foster G.D."/>
            <person name="Pangilinan J."/>
            <person name="Papanicolaou A."/>
            <person name="Barry K."/>
            <person name="LaButti K."/>
            <person name="Viragh M."/>
            <person name="Koriabine M."/>
            <person name="Yan M."/>
            <person name="Riley R."/>
            <person name="Champramary S."/>
            <person name="Plett K.L."/>
            <person name="Tsai I.J."/>
            <person name="Slot J."/>
            <person name="Sipos G."/>
            <person name="Plett J."/>
            <person name="Nagy L.G."/>
            <person name="Grigoriev I.V."/>
        </authorList>
    </citation>
    <scope>NUCLEOTIDE SEQUENCE</scope>
    <source>
        <strain evidence="1">CCBAS 213</strain>
    </source>
</reference>
<name>A0AA39J5W3_ARMTA</name>
<proteinExistence type="predicted"/>
<keyword evidence="2" id="KW-1185">Reference proteome</keyword>